<dbReference type="EC" id="3.6.-.-" evidence="6"/>
<dbReference type="GO" id="GO:0046872">
    <property type="term" value="F:metal ion binding"/>
    <property type="evidence" value="ECO:0007669"/>
    <property type="project" value="UniProtKB-KW"/>
</dbReference>
<keyword evidence="6" id="KW-0479">Metal-binding</keyword>
<organism evidence="9 10">
    <name type="scientific">Capillibacterium thermochitinicola</name>
    <dbReference type="NCBI Taxonomy" id="2699427"/>
    <lineage>
        <taxon>Bacteria</taxon>
        <taxon>Bacillati</taxon>
        <taxon>Bacillota</taxon>
        <taxon>Capillibacterium</taxon>
    </lineage>
</organism>
<dbReference type="InterPro" id="IPR018948">
    <property type="entry name" value="GTP-bd_TrmE_N"/>
</dbReference>
<dbReference type="InterPro" id="IPR005225">
    <property type="entry name" value="Small_GTP-bd"/>
</dbReference>
<accession>A0A8J6I2T5</accession>
<keyword evidence="6" id="KW-0963">Cytoplasm</keyword>
<keyword evidence="4 6" id="KW-0630">Potassium</keyword>
<comment type="similarity">
    <text evidence="1 6 7">Belongs to the TRAFAC class TrmE-Era-EngA-EngB-Septin-like GTPase superfamily. TrmE GTPase family.</text>
</comment>
<feature type="binding site" evidence="6">
    <location>
        <position position="232"/>
    </location>
    <ligand>
        <name>K(+)</name>
        <dbReference type="ChEBI" id="CHEBI:29103"/>
    </ligand>
</feature>
<keyword evidence="2 6" id="KW-0819">tRNA processing</keyword>
<reference evidence="9" key="1">
    <citation type="submission" date="2020-06" db="EMBL/GenBank/DDBJ databases">
        <title>Novel chitinolytic bacterium.</title>
        <authorList>
            <person name="Ungkulpasvich U."/>
            <person name="Kosugi A."/>
            <person name="Uke A."/>
        </authorList>
    </citation>
    <scope>NUCLEOTIDE SEQUENCE</scope>
    <source>
        <strain evidence="9">UUS1-1</strain>
    </source>
</reference>
<dbReference type="Pfam" id="PF12631">
    <property type="entry name" value="MnmE_helical"/>
    <property type="match status" value="1"/>
</dbReference>
<dbReference type="GO" id="GO:0002098">
    <property type="term" value="P:tRNA wobble uridine modification"/>
    <property type="evidence" value="ECO:0007669"/>
    <property type="project" value="TreeGrafter"/>
</dbReference>
<evidence type="ECO:0000256" key="7">
    <source>
        <dbReference type="RuleBase" id="RU003313"/>
    </source>
</evidence>
<keyword evidence="5 6" id="KW-0342">GTP-binding</keyword>
<dbReference type="InterPro" id="IPR027417">
    <property type="entry name" value="P-loop_NTPase"/>
</dbReference>
<feature type="binding site" evidence="6">
    <location>
        <begin position="276"/>
        <end position="279"/>
    </location>
    <ligand>
        <name>GTP</name>
        <dbReference type="ChEBI" id="CHEBI:37565"/>
    </ligand>
</feature>
<dbReference type="InterPro" id="IPR027266">
    <property type="entry name" value="TrmE/GcvT-like"/>
</dbReference>
<dbReference type="Gene3D" id="1.20.120.430">
    <property type="entry name" value="tRNA modification GTPase MnmE domain 2"/>
    <property type="match status" value="1"/>
</dbReference>
<feature type="binding site" evidence="6">
    <location>
        <position position="251"/>
    </location>
    <ligand>
        <name>K(+)</name>
        <dbReference type="ChEBI" id="CHEBI:29103"/>
    </ligand>
</feature>
<comment type="caution">
    <text evidence="6">Lacks conserved residue(s) required for the propagation of feature annotation.</text>
</comment>
<dbReference type="PANTHER" id="PTHR42714:SF2">
    <property type="entry name" value="TRNA MODIFICATION GTPASE GTPBP3, MITOCHONDRIAL"/>
    <property type="match status" value="1"/>
</dbReference>
<feature type="binding site" evidence="6">
    <location>
        <begin position="232"/>
        <end position="237"/>
    </location>
    <ligand>
        <name>GTP</name>
        <dbReference type="ChEBI" id="CHEBI:37565"/>
    </ligand>
</feature>
<feature type="binding site" evidence="6">
    <location>
        <position position="253"/>
    </location>
    <ligand>
        <name>K(+)</name>
        <dbReference type="ChEBI" id="CHEBI:29103"/>
    </ligand>
</feature>
<dbReference type="GO" id="GO:0005829">
    <property type="term" value="C:cytosol"/>
    <property type="evidence" value="ECO:0007669"/>
    <property type="project" value="TreeGrafter"/>
</dbReference>
<dbReference type="CDD" id="cd14858">
    <property type="entry name" value="TrmE_N"/>
    <property type="match status" value="1"/>
</dbReference>
<evidence type="ECO:0000259" key="8">
    <source>
        <dbReference type="PROSITE" id="PS51709"/>
    </source>
</evidence>
<name>A0A8J6I2T5_9FIRM</name>
<dbReference type="PANTHER" id="PTHR42714">
    <property type="entry name" value="TRNA MODIFICATION GTPASE GTPBP3"/>
    <property type="match status" value="1"/>
</dbReference>
<dbReference type="NCBIfam" id="TIGR00450">
    <property type="entry name" value="mnmE_trmE_thdF"/>
    <property type="match status" value="1"/>
</dbReference>
<comment type="function">
    <text evidence="6">Exhibits a very high intrinsic GTPase hydrolysis rate. Involved in the addition of a carboxymethylaminomethyl (cmnm) group at the wobble position (U34) of certain tRNAs, forming tRNA-cmnm(5)s(2)U34.</text>
</comment>
<dbReference type="CDD" id="cd04164">
    <property type="entry name" value="trmE"/>
    <property type="match status" value="1"/>
</dbReference>
<feature type="binding site" evidence="6">
    <location>
        <begin position="251"/>
        <end position="257"/>
    </location>
    <ligand>
        <name>GTP</name>
        <dbReference type="ChEBI" id="CHEBI:37565"/>
    </ligand>
</feature>
<comment type="cofactor">
    <cofactor evidence="6">
        <name>K(+)</name>
        <dbReference type="ChEBI" id="CHEBI:29103"/>
    </cofactor>
    <text evidence="6">Binds 1 potassium ion per subunit.</text>
</comment>
<dbReference type="InterPro" id="IPR004520">
    <property type="entry name" value="GTPase_MnmE"/>
</dbReference>
<sequence>MKESQTIAAISTPPGEGGIGIIRISGAEALSIGAKILRHPSGKQIKSWPERVVRLGYVVDQDNEPIDEVIYFYFKERRSYTGEDLLEIQGHGGYQNLKKILTTVFQAGARPAEPGEFTKRAFLNGRLDLTQAEAVIDLIRARTDLAQRVALNQLRGRLAQVIKEQEEKLMALLVPIEAALDFPEDEIPELQRNEALNEVNNVRQRLKQLLDSADRGIILRDAATVVIAGRPNVGKSSLLNQLLGEERAIVTPIPGTTRDFVSEIIDLEGVPVRLIDTAGVRQSDDPVEKAGVEKARQLMTEADLVLAIFDAATPLTPEDHALIDFLSAKPALIILNKTDLPVQVTVESLQSAFPQAKFLSISALTGAGINELKTLIRDELIGSEGLAEQPALVTRVRHKEAIEEAIELLTLVVQGIAEEWSEDLLAVNLRAALDALGQISGRAVSEEIINEIFAQFCIGK</sequence>
<evidence type="ECO:0000256" key="5">
    <source>
        <dbReference type="ARBA" id="ARBA00023134"/>
    </source>
</evidence>
<dbReference type="SUPFAM" id="SSF52540">
    <property type="entry name" value="P-loop containing nucleoside triphosphate hydrolases"/>
    <property type="match status" value="1"/>
</dbReference>
<evidence type="ECO:0000256" key="2">
    <source>
        <dbReference type="ARBA" id="ARBA00022694"/>
    </source>
</evidence>
<keyword evidence="6" id="KW-0378">Hydrolase</keyword>
<dbReference type="HAMAP" id="MF_00379">
    <property type="entry name" value="GTPase_MnmE"/>
    <property type="match status" value="1"/>
</dbReference>
<feature type="binding site" evidence="6">
    <location>
        <position position="460"/>
    </location>
    <ligand>
        <name>(6S)-5-formyl-5,6,7,8-tetrahydrofolate</name>
        <dbReference type="ChEBI" id="CHEBI:57457"/>
    </ligand>
</feature>
<comment type="caution">
    <text evidence="9">The sequence shown here is derived from an EMBL/GenBank/DDBJ whole genome shotgun (WGS) entry which is preliminary data.</text>
</comment>
<keyword evidence="3 6" id="KW-0547">Nucleotide-binding</keyword>
<proteinExistence type="inferred from homology"/>
<evidence type="ECO:0000256" key="6">
    <source>
        <dbReference type="HAMAP-Rule" id="MF_00379"/>
    </source>
</evidence>
<evidence type="ECO:0000256" key="1">
    <source>
        <dbReference type="ARBA" id="ARBA00011043"/>
    </source>
</evidence>
<evidence type="ECO:0000256" key="3">
    <source>
        <dbReference type="ARBA" id="ARBA00022741"/>
    </source>
</evidence>
<dbReference type="RefSeq" id="WP_181339668.1">
    <property type="nucleotide sequence ID" value="NZ_JAAKDE010000012.1"/>
</dbReference>
<dbReference type="NCBIfam" id="TIGR00231">
    <property type="entry name" value="small_GTP"/>
    <property type="match status" value="1"/>
</dbReference>
<keyword evidence="10" id="KW-1185">Reference proteome</keyword>
<dbReference type="InterPro" id="IPR025867">
    <property type="entry name" value="MnmE_helical"/>
</dbReference>
<dbReference type="Proteomes" id="UP000657177">
    <property type="component" value="Unassembled WGS sequence"/>
</dbReference>
<feature type="binding site" evidence="6">
    <location>
        <position position="126"/>
    </location>
    <ligand>
        <name>(6S)-5-formyl-5,6,7,8-tetrahydrofolate</name>
        <dbReference type="ChEBI" id="CHEBI:57457"/>
    </ligand>
</feature>
<feature type="domain" description="TrmE-type G" evidence="8">
    <location>
        <begin position="222"/>
        <end position="381"/>
    </location>
</feature>
<dbReference type="GO" id="GO:0003924">
    <property type="term" value="F:GTPase activity"/>
    <property type="evidence" value="ECO:0007669"/>
    <property type="project" value="UniProtKB-UniRule"/>
</dbReference>
<protein>
    <recommendedName>
        <fullName evidence="6">tRNA modification GTPase MnmE</fullName>
        <ecNumber evidence="6">3.6.-.-</ecNumber>
    </recommendedName>
</protein>
<dbReference type="Gene3D" id="3.30.1360.120">
    <property type="entry name" value="Probable tRNA modification gtpase trme, domain 1"/>
    <property type="match status" value="1"/>
</dbReference>
<dbReference type="InterPro" id="IPR006073">
    <property type="entry name" value="GTP-bd"/>
</dbReference>
<feature type="binding site" evidence="6">
    <location>
        <position position="23"/>
    </location>
    <ligand>
        <name>(6S)-5-formyl-5,6,7,8-tetrahydrofolate</name>
        <dbReference type="ChEBI" id="CHEBI:57457"/>
    </ligand>
</feature>
<evidence type="ECO:0000256" key="4">
    <source>
        <dbReference type="ARBA" id="ARBA00022958"/>
    </source>
</evidence>
<feature type="binding site" evidence="6">
    <location>
        <position position="236"/>
    </location>
    <ligand>
        <name>Mg(2+)</name>
        <dbReference type="ChEBI" id="CHEBI:18420"/>
    </ligand>
</feature>
<dbReference type="GO" id="GO:0005525">
    <property type="term" value="F:GTP binding"/>
    <property type="evidence" value="ECO:0007669"/>
    <property type="project" value="UniProtKB-UniRule"/>
</dbReference>
<dbReference type="AlphaFoldDB" id="A0A8J6I2T5"/>
<dbReference type="Pfam" id="PF10396">
    <property type="entry name" value="TrmE_N"/>
    <property type="match status" value="1"/>
</dbReference>
<dbReference type="GO" id="GO:0030488">
    <property type="term" value="P:tRNA methylation"/>
    <property type="evidence" value="ECO:0007669"/>
    <property type="project" value="TreeGrafter"/>
</dbReference>
<gene>
    <name evidence="6 9" type="primary">mnmE</name>
    <name evidence="6" type="synonym">trmE</name>
    <name evidence="9" type="ORF">G5B42_06655</name>
</gene>
<evidence type="ECO:0000313" key="10">
    <source>
        <dbReference type="Proteomes" id="UP000657177"/>
    </source>
</evidence>
<feature type="binding site" evidence="6">
    <location>
        <position position="87"/>
    </location>
    <ligand>
        <name>(6S)-5-formyl-5,6,7,8-tetrahydrofolate</name>
        <dbReference type="ChEBI" id="CHEBI:57457"/>
    </ligand>
</feature>
<dbReference type="FunFam" id="3.40.50.300:FF:000494">
    <property type="entry name" value="tRNA modification GTPase MnmE"/>
    <property type="match status" value="1"/>
</dbReference>
<comment type="subcellular location">
    <subcellularLocation>
        <location evidence="6">Cytoplasm</location>
    </subcellularLocation>
</comment>
<feature type="binding site" evidence="6">
    <location>
        <position position="256"/>
    </location>
    <ligand>
        <name>K(+)</name>
        <dbReference type="ChEBI" id="CHEBI:29103"/>
    </ligand>
</feature>
<dbReference type="InterPro" id="IPR031168">
    <property type="entry name" value="G_TrmE"/>
</dbReference>
<dbReference type="PRINTS" id="PR00449">
    <property type="entry name" value="RASTRNSFRMNG"/>
</dbReference>
<dbReference type="EMBL" id="JAAKDE010000012">
    <property type="protein sequence ID" value="MBA2133222.1"/>
    <property type="molecule type" value="Genomic_DNA"/>
</dbReference>
<evidence type="ECO:0000313" key="9">
    <source>
        <dbReference type="EMBL" id="MBA2133222.1"/>
    </source>
</evidence>
<dbReference type="Pfam" id="PF01926">
    <property type="entry name" value="MMR_HSR1"/>
    <property type="match status" value="1"/>
</dbReference>
<comment type="subunit">
    <text evidence="6">Homodimer. Heterotetramer of two MnmE and two MnmG subunits.</text>
</comment>
<dbReference type="InterPro" id="IPR027368">
    <property type="entry name" value="MnmE_dom2"/>
</dbReference>
<dbReference type="Gene3D" id="3.40.50.300">
    <property type="entry name" value="P-loop containing nucleotide triphosphate hydrolases"/>
    <property type="match status" value="1"/>
</dbReference>
<dbReference type="NCBIfam" id="NF003661">
    <property type="entry name" value="PRK05291.1-3"/>
    <property type="match status" value="1"/>
</dbReference>
<dbReference type="PROSITE" id="PS51709">
    <property type="entry name" value="G_TRME"/>
    <property type="match status" value="1"/>
</dbReference>
<keyword evidence="6" id="KW-0460">Magnesium</keyword>
<feature type="binding site" evidence="6">
    <location>
        <position position="257"/>
    </location>
    <ligand>
        <name>Mg(2+)</name>
        <dbReference type="ChEBI" id="CHEBI:18420"/>
    </ligand>
</feature>